<dbReference type="EMBL" id="PEGA01000006">
    <property type="protein sequence ID" value="RLU12015.1"/>
    <property type="molecule type" value="Genomic_DNA"/>
</dbReference>
<proteinExistence type="predicted"/>
<dbReference type="AlphaFoldDB" id="A0A3L8CUQ7"/>
<reference evidence="3 4" key="1">
    <citation type="journal article" date="2018" name="Front. Microbiol.">
        <title>Discovery of Phloeophagus Beetles as a Source of Pseudomonas Strains That Produce Potentially New Bioactive Substances and Description of Pseudomonas bohemica sp. nov.</title>
        <authorList>
            <person name="Saati-Santamaria Z."/>
            <person name="Lopez-Mondejar R."/>
            <person name="Jimenez-Gomez A."/>
            <person name="Diez-Mendez A."/>
            <person name="Vetrovsky T."/>
            <person name="Igual J.M."/>
            <person name="Velazquez E."/>
            <person name="Kolarik M."/>
            <person name="Rivas R."/>
            <person name="Garcia-Fraile P."/>
        </authorList>
    </citation>
    <scope>NUCLEOTIDE SEQUENCE [LARGE SCALE GENOMIC DNA]</scope>
    <source>
        <strain evidence="2 4">A2-NA12</strain>
        <strain evidence="1 3">A2-NA13</strain>
    </source>
</reference>
<dbReference type="Proteomes" id="UP000282672">
    <property type="component" value="Unassembled WGS sequence"/>
</dbReference>
<dbReference type="Proteomes" id="UP000282140">
    <property type="component" value="Unassembled WGS sequence"/>
</dbReference>
<protein>
    <submittedName>
        <fullName evidence="2">Uncharacterized protein</fullName>
    </submittedName>
</protein>
<keyword evidence="3" id="KW-1185">Reference proteome</keyword>
<dbReference type="EMBL" id="PEGB01000005">
    <property type="protein sequence ID" value="RLU09070.1"/>
    <property type="molecule type" value="Genomic_DNA"/>
</dbReference>
<evidence type="ECO:0000313" key="4">
    <source>
        <dbReference type="Proteomes" id="UP000282672"/>
    </source>
</evidence>
<comment type="caution">
    <text evidence="2">The sequence shown here is derived from an EMBL/GenBank/DDBJ whole genome shotgun (WGS) entry which is preliminary data.</text>
</comment>
<evidence type="ECO:0000313" key="1">
    <source>
        <dbReference type="EMBL" id="RLU09070.1"/>
    </source>
</evidence>
<evidence type="ECO:0000313" key="3">
    <source>
        <dbReference type="Proteomes" id="UP000282140"/>
    </source>
</evidence>
<accession>A0A3L8CUQ7</accession>
<gene>
    <name evidence="2" type="ORF">CS076_07910</name>
    <name evidence="1" type="ORF">CS078_13020</name>
</gene>
<organism evidence="2 4">
    <name type="scientific">Pseudomonas prosekii</name>
    <dbReference type="NCBI Taxonomy" id="1148509"/>
    <lineage>
        <taxon>Bacteria</taxon>
        <taxon>Pseudomonadati</taxon>
        <taxon>Pseudomonadota</taxon>
        <taxon>Gammaproteobacteria</taxon>
        <taxon>Pseudomonadales</taxon>
        <taxon>Pseudomonadaceae</taxon>
        <taxon>Pseudomonas</taxon>
    </lineage>
</organism>
<name>A0A3L8CUQ7_9PSED</name>
<evidence type="ECO:0000313" key="2">
    <source>
        <dbReference type="EMBL" id="RLU12015.1"/>
    </source>
</evidence>
<sequence>MQLRDIYSLCIAPGGRAGGKNSRQLEVLFGARPYDQQEWFDSSLRPAVKLLAERGATMEFVRDDHGRVHVLLYPAVTEGTKPLEDAIELGVVNDPADLAKEVVLSRYFGLLVAYMQCTCLDGAPTFKDNLAVGKLRHFRRTYVDGRICDSWIWIASRGVFKWGATVGFSGILLATVQWRFSSEGPMAVKVTGEPSHTQQQRNDLINLGRENASRLDALERVLGDIRRRLDAPLVIFPPQTPALIRFGSSGISPSTAPVGLVFDGAVMR</sequence>